<keyword evidence="5" id="KW-1185">Reference proteome</keyword>
<evidence type="ECO:0000256" key="1">
    <source>
        <dbReference type="ARBA" id="ARBA00022553"/>
    </source>
</evidence>
<dbReference type="EMBL" id="CP001338">
    <property type="protein sequence ID" value="ACL17078.1"/>
    <property type="molecule type" value="Genomic_DNA"/>
</dbReference>
<reference evidence="4 5" key="1">
    <citation type="journal article" date="2015" name="Genome Announc.">
        <title>Complete Genome Sequence of Methanosphaerula palustris E1-9CT, a Hydrogenotrophic Methanogen Isolated from a Minerotrophic Fen Peatland.</title>
        <authorList>
            <person name="Cadillo-Quiroz H."/>
            <person name="Browne P."/>
            <person name="Kyrpides N."/>
            <person name="Woyke T."/>
            <person name="Goodwin L."/>
            <person name="Detter C."/>
            <person name="Yavitt J.B."/>
            <person name="Zinder S.H."/>
        </authorList>
    </citation>
    <scope>NUCLEOTIDE SEQUENCE [LARGE SCALE GENOMIC DNA]</scope>
    <source>
        <strain evidence="5">ATCC BAA-1556 / DSM 19958 / E1-9c</strain>
    </source>
</reference>
<organism evidence="4 5">
    <name type="scientific">Methanosphaerula palustris (strain ATCC BAA-1556 / DSM 19958 / E1-9c)</name>
    <dbReference type="NCBI Taxonomy" id="521011"/>
    <lineage>
        <taxon>Archaea</taxon>
        <taxon>Methanobacteriati</taxon>
        <taxon>Methanobacteriota</taxon>
        <taxon>Stenosarchaea group</taxon>
        <taxon>Methanomicrobia</taxon>
        <taxon>Methanomicrobiales</taxon>
        <taxon>Methanoregulaceae</taxon>
        <taxon>Methanosphaerula</taxon>
    </lineage>
</organism>
<dbReference type="Gene3D" id="3.40.50.2300">
    <property type="match status" value="1"/>
</dbReference>
<evidence type="ECO:0000313" key="5">
    <source>
        <dbReference type="Proteomes" id="UP000002457"/>
    </source>
</evidence>
<protein>
    <submittedName>
        <fullName evidence="4">Response regulator receiver protein</fullName>
    </submittedName>
</protein>
<dbReference type="eggNOG" id="arCOG02391">
    <property type="taxonomic scope" value="Archaea"/>
</dbReference>
<dbReference type="InterPro" id="IPR050595">
    <property type="entry name" value="Bact_response_regulator"/>
</dbReference>
<dbReference type="GO" id="GO:0000160">
    <property type="term" value="P:phosphorelay signal transduction system"/>
    <property type="evidence" value="ECO:0007669"/>
    <property type="project" value="InterPro"/>
</dbReference>
<dbReference type="STRING" id="521011.Mpal_1771"/>
<sequence>MEGGMSDHHISFSHRCICRSGGAGTVEKRQEGKVMGSGRVLLMDDEESILDVMSQMLKRRGFEVVCARDGSEAITAYREAFLADQRFDAVIMDLTIPGGMGGKEAITTLQEIDPTVAAIVSSGYSNDPIMADFRTYGFSGVVPKPYSINDLVIALNQVITAGQ</sequence>
<dbReference type="Proteomes" id="UP000002457">
    <property type="component" value="Chromosome"/>
</dbReference>
<dbReference type="SUPFAM" id="SSF52172">
    <property type="entry name" value="CheY-like"/>
    <property type="match status" value="1"/>
</dbReference>
<proteinExistence type="predicted"/>
<dbReference type="PROSITE" id="PS50110">
    <property type="entry name" value="RESPONSE_REGULATORY"/>
    <property type="match status" value="1"/>
</dbReference>
<dbReference type="PANTHER" id="PTHR44591">
    <property type="entry name" value="STRESS RESPONSE REGULATOR PROTEIN 1"/>
    <property type="match status" value="1"/>
</dbReference>
<dbReference type="Pfam" id="PF00072">
    <property type="entry name" value="Response_reg"/>
    <property type="match status" value="1"/>
</dbReference>
<accession>B8GK07</accession>
<dbReference type="HOGENOM" id="CLU_000445_69_8_2"/>
<evidence type="ECO:0000259" key="3">
    <source>
        <dbReference type="PROSITE" id="PS50110"/>
    </source>
</evidence>
<feature type="domain" description="Response regulatory" evidence="3">
    <location>
        <begin position="39"/>
        <end position="159"/>
    </location>
</feature>
<dbReference type="SMART" id="SM00448">
    <property type="entry name" value="REC"/>
    <property type="match status" value="1"/>
</dbReference>
<name>B8GK07_METPE</name>
<dbReference type="PANTHER" id="PTHR44591:SF20">
    <property type="entry name" value="PROTEIN PILH"/>
    <property type="match status" value="1"/>
</dbReference>
<keyword evidence="1 2" id="KW-0597">Phosphoprotein</keyword>
<dbReference type="KEGG" id="mpl:Mpal_1771"/>
<evidence type="ECO:0000256" key="2">
    <source>
        <dbReference type="PROSITE-ProRule" id="PRU00169"/>
    </source>
</evidence>
<dbReference type="InterPro" id="IPR011006">
    <property type="entry name" value="CheY-like_superfamily"/>
</dbReference>
<dbReference type="CDD" id="cd00156">
    <property type="entry name" value="REC"/>
    <property type="match status" value="1"/>
</dbReference>
<dbReference type="InterPro" id="IPR001789">
    <property type="entry name" value="Sig_transdc_resp-reg_receiver"/>
</dbReference>
<gene>
    <name evidence="4" type="ordered locus">Mpal_1771</name>
</gene>
<dbReference type="AlphaFoldDB" id="B8GK07"/>
<evidence type="ECO:0000313" key="4">
    <source>
        <dbReference type="EMBL" id="ACL17078.1"/>
    </source>
</evidence>
<feature type="modified residue" description="4-aspartylphosphate" evidence="2">
    <location>
        <position position="93"/>
    </location>
</feature>